<dbReference type="Gene3D" id="3.80.10.10">
    <property type="entry name" value="Ribonuclease Inhibitor"/>
    <property type="match status" value="1"/>
</dbReference>
<accession>A0AA35MAQ5</accession>
<comment type="caution">
    <text evidence="1">The sequence shown here is derived from an EMBL/GenBank/DDBJ whole genome shotgun (WGS) entry which is preliminary data.</text>
</comment>
<gene>
    <name evidence="1" type="ORF">CCHLO57077_00000191</name>
</gene>
<protein>
    <recommendedName>
        <fullName evidence="3">F-box domain-containing protein</fullName>
    </recommendedName>
</protein>
<dbReference type="InterPro" id="IPR032675">
    <property type="entry name" value="LRR_dom_sf"/>
</dbReference>
<keyword evidence="2" id="KW-1185">Reference proteome</keyword>
<evidence type="ECO:0000313" key="1">
    <source>
        <dbReference type="EMBL" id="CAI6093124.1"/>
    </source>
</evidence>
<sequence>MEQLQTKSGPTTLLTLPLEIQSKICSYLTASYGKPNIQAVLRTCKQLYEVALPLSVSVFRNAAPYPKDQGVCSRARNLQFLHYILVSKPWLAKHVNTLIAGRFTSDGSDDDDGDNEDQRIISDNDLAIYRHLIEFSVGEFSALGPPLEQGVSWSAGWVRDLSSSSDAQFALILLTCPNIRTILMEICLYGIYTTHLLILLRQCWHGLADGKFLKNIIPLSNLQDFFQEAATSSSNAKFFSPEASMLFCSPKLKVYECIGMEGSVEAIEHFSFAPRRSSSVEEITLYQSIFEAGALFSMLGACKALKRFEVTCYRNTATDLLDAVAARDVLDAVLPHASTLEHLSINLREVWRNDSVLKTTPERLYMGTRLREMHALKTLTAGMQALTGMLAYSSTCDDMPLRFEGAPRLVDCLPDNLESLTIHACGPQISNQLEELVEIIAQGDRFKKLTYIVLLYHAWKVDTKGVATHFNKMWESVRGKLAEKNRILLVHAGLQCKQAFLHDANSTWADNSDRPGEMMSRIYAPNFRRLFLQRRMNPEYADFEYLPPYGPYDPVLLAS</sequence>
<dbReference type="AlphaFoldDB" id="A0AA35MAQ5"/>
<reference evidence="1" key="1">
    <citation type="submission" date="2023-01" db="EMBL/GenBank/DDBJ databases">
        <authorList>
            <person name="Piombo E."/>
        </authorList>
    </citation>
    <scope>NUCLEOTIDE SEQUENCE</scope>
</reference>
<dbReference type="Proteomes" id="UP001160390">
    <property type="component" value="Unassembled WGS sequence"/>
</dbReference>
<name>A0AA35MAQ5_9HYPO</name>
<organism evidence="1 2">
    <name type="scientific">Clonostachys chloroleuca</name>
    <dbReference type="NCBI Taxonomy" id="1926264"/>
    <lineage>
        <taxon>Eukaryota</taxon>
        <taxon>Fungi</taxon>
        <taxon>Dikarya</taxon>
        <taxon>Ascomycota</taxon>
        <taxon>Pezizomycotina</taxon>
        <taxon>Sordariomycetes</taxon>
        <taxon>Hypocreomycetidae</taxon>
        <taxon>Hypocreales</taxon>
        <taxon>Bionectriaceae</taxon>
        <taxon>Clonostachys</taxon>
    </lineage>
</organism>
<evidence type="ECO:0000313" key="2">
    <source>
        <dbReference type="Proteomes" id="UP001160390"/>
    </source>
</evidence>
<evidence type="ECO:0008006" key="3">
    <source>
        <dbReference type="Google" id="ProtNLM"/>
    </source>
</evidence>
<dbReference type="EMBL" id="CABFNP030001245">
    <property type="protein sequence ID" value="CAI6093124.1"/>
    <property type="molecule type" value="Genomic_DNA"/>
</dbReference>
<proteinExistence type="predicted"/>